<dbReference type="KEGG" id="lcy:LC20004_09270"/>
<gene>
    <name evidence="1" type="ORF">LC20004_09270</name>
</gene>
<keyword evidence="2" id="KW-1185">Reference proteome</keyword>
<dbReference type="AlphaFoldDB" id="A0A2D1KPN3"/>
<proteinExistence type="predicted"/>
<dbReference type="Proteomes" id="UP000223559">
    <property type="component" value="Chromosome"/>
</dbReference>
<organism evidence="1 2">
    <name type="scientific">Loigolactobacillus coryniformis subsp. torquens DSM 20004 = KCTC 3535</name>
    <dbReference type="NCBI Taxonomy" id="1423822"/>
    <lineage>
        <taxon>Bacteria</taxon>
        <taxon>Bacillati</taxon>
        <taxon>Bacillota</taxon>
        <taxon>Bacilli</taxon>
        <taxon>Lactobacillales</taxon>
        <taxon>Lactobacillaceae</taxon>
        <taxon>Loigolactobacillus</taxon>
    </lineage>
</organism>
<name>A0A2D1KPN3_9LACO</name>
<accession>A0A2D1KPN3</accession>
<protein>
    <submittedName>
        <fullName evidence="1">Uncharacterized protein</fullName>
    </submittedName>
</protein>
<reference evidence="1 2" key="1">
    <citation type="submission" date="2016-10" db="EMBL/GenBank/DDBJ databases">
        <title>The whole genome sequencing and assembly of L. cotyniformis subsp. torquens DSM 20004 strain.</title>
        <authorList>
            <person name="Park M.-K."/>
            <person name="Lee Y.-J."/>
            <person name="Yi H."/>
            <person name="Bahn Y.-S."/>
            <person name="Kim J.F."/>
            <person name="Lee D.-W."/>
        </authorList>
    </citation>
    <scope>NUCLEOTIDE SEQUENCE [LARGE SCALE GENOMIC DNA]</scope>
    <source>
        <strain evidence="1 2">DSM 20004</strain>
    </source>
</reference>
<dbReference type="EMBL" id="CP017697">
    <property type="protein sequence ID" value="ATO44097.1"/>
    <property type="molecule type" value="Genomic_DNA"/>
</dbReference>
<evidence type="ECO:0000313" key="2">
    <source>
        <dbReference type="Proteomes" id="UP000223559"/>
    </source>
</evidence>
<sequence>MQQMKKWQRFLQATGLLILTLIMVRESALFYLTNGAAFWLVILSFGLYLLLFILPFIQVFLPFIKPNIRPWLTVIALGFSLGHGLLIWQYQLPYIYLDEGGVGKATFSQGVRWLALASAAVLLLIDMGYLHYDRAWSRFWQRLQKVNHRWHDQRVRSPQQIRLVWIKRYLFFGLFLLPYVLLAVSFMLIYVLTIVQPLGLPSWLLPILSTLTSLLLQLLAYWWLLPALRAAHLQRLLGIALSSPLVVILLSLLAVRAGQWGGLIVTALALLLGPYLILPAIALFILVQLHRE</sequence>
<evidence type="ECO:0000313" key="1">
    <source>
        <dbReference type="EMBL" id="ATO44097.1"/>
    </source>
</evidence>